<dbReference type="Pfam" id="PF13095">
    <property type="entry name" value="FTA2"/>
    <property type="match status" value="1"/>
</dbReference>
<evidence type="ECO:0000313" key="2">
    <source>
        <dbReference type="EMBL" id="ETS81993.1"/>
    </source>
</evidence>
<dbReference type="EMBL" id="KI912112">
    <property type="protein sequence ID" value="ETS81993.1"/>
    <property type="molecule type" value="Genomic_DNA"/>
</dbReference>
<dbReference type="HOGENOM" id="CLU_042091_1_0_1"/>
<dbReference type="RefSeq" id="XP_007833767.1">
    <property type="nucleotide sequence ID" value="XM_007835576.1"/>
</dbReference>
<name>W3X798_PESFW</name>
<organism evidence="2 3">
    <name type="scientific">Pestalotiopsis fici (strain W106-1 / CGMCC3.15140)</name>
    <dbReference type="NCBI Taxonomy" id="1229662"/>
    <lineage>
        <taxon>Eukaryota</taxon>
        <taxon>Fungi</taxon>
        <taxon>Dikarya</taxon>
        <taxon>Ascomycota</taxon>
        <taxon>Pezizomycotina</taxon>
        <taxon>Sordariomycetes</taxon>
        <taxon>Xylariomycetidae</taxon>
        <taxon>Amphisphaeriales</taxon>
        <taxon>Sporocadaceae</taxon>
        <taxon>Pestalotiopsis</taxon>
    </lineage>
</organism>
<dbReference type="InterPro" id="IPR025213">
    <property type="entry name" value="Sim4_Fta2"/>
</dbReference>
<dbReference type="GeneID" id="19272008"/>
<dbReference type="InParanoid" id="W3X798"/>
<dbReference type="eggNOG" id="ENOG502T2GP">
    <property type="taxonomic scope" value="Eukaryota"/>
</dbReference>
<dbReference type="OMA" id="TIKWIRR"/>
<protein>
    <recommendedName>
        <fullName evidence="4">Protein kinase domain-containing protein</fullName>
    </recommendedName>
</protein>
<dbReference type="KEGG" id="pfy:PFICI_06995"/>
<feature type="compositionally biased region" description="Basic and acidic residues" evidence="1">
    <location>
        <begin position="317"/>
        <end position="335"/>
    </location>
</feature>
<feature type="region of interest" description="Disordered" evidence="1">
    <location>
        <begin position="317"/>
        <end position="341"/>
    </location>
</feature>
<proteinExistence type="predicted"/>
<gene>
    <name evidence="2" type="ORF">PFICI_06995</name>
</gene>
<dbReference type="Proteomes" id="UP000030651">
    <property type="component" value="Unassembled WGS sequence"/>
</dbReference>
<dbReference type="OrthoDB" id="3432781at2759"/>
<sequence>MELPPIPGPRLRPYKSPDGIVTPHIEFIQELGQGLHSIVWKVKMNGKAFALKLFKRMSVSDNMYRADMPGSGKMDYFGLDWDTITYQCLPFFSECRVYGRLKETRNEDLAVKCYGYLILDESYSESMRKAGIKERCLIDDDYFWQWPEEDAPPSPYPARALVKELMDPEVTFLPGDVARMKRDLVRLHRIGIVQGDIKQDAYLNARLTDFSRSRTVPHFLLDKALAYLSIKKIEAHTINDYFHFDEQLDCYDLGGGPRIDDRILLQTSRYNLRKAPSRAEMERRSIKFFADRYKWKPSPEDVVAFGLKKEKSTKWLRGKGNDKTEEVPCEAREELVSSSEI</sequence>
<evidence type="ECO:0000313" key="3">
    <source>
        <dbReference type="Proteomes" id="UP000030651"/>
    </source>
</evidence>
<accession>W3X798</accession>
<reference evidence="3" key="1">
    <citation type="journal article" date="2015" name="BMC Genomics">
        <title>Genomic and transcriptomic analysis of the endophytic fungus Pestalotiopsis fici reveals its lifestyle and high potential for synthesis of natural products.</title>
        <authorList>
            <person name="Wang X."/>
            <person name="Zhang X."/>
            <person name="Liu L."/>
            <person name="Xiang M."/>
            <person name="Wang W."/>
            <person name="Sun X."/>
            <person name="Che Y."/>
            <person name="Guo L."/>
            <person name="Liu G."/>
            <person name="Guo L."/>
            <person name="Wang C."/>
            <person name="Yin W.B."/>
            <person name="Stadler M."/>
            <person name="Zhang X."/>
            <person name="Liu X."/>
        </authorList>
    </citation>
    <scope>NUCLEOTIDE SEQUENCE [LARGE SCALE GENOMIC DNA]</scope>
    <source>
        <strain evidence="3">W106-1 / CGMCC3.15140</strain>
    </source>
</reference>
<dbReference type="AlphaFoldDB" id="W3X798"/>
<evidence type="ECO:0000256" key="1">
    <source>
        <dbReference type="SAM" id="MobiDB-lite"/>
    </source>
</evidence>
<keyword evidence="3" id="KW-1185">Reference proteome</keyword>
<dbReference type="SUPFAM" id="SSF56112">
    <property type="entry name" value="Protein kinase-like (PK-like)"/>
    <property type="match status" value="1"/>
</dbReference>
<dbReference type="InterPro" id="IPR011009">
    <property type="entry name" value="Kinase-like_dom_sf"/>
</dbReference>
<evidence type="ECO:0008006" key="4">
    <source>
        <dbReference type="Google" id="ProtNLM"/>
    </source>
</evidence>